<dbReference type="SUPFAM" id="SSF55073">
    <property type="entry name" value="Nucleotide cyclase"/>
    <property type="match status" value="1"/>
</dbReference>
<dbReference type="Gene3D" id="3.30.70.1230">
    <property type="entry name" value="Nucleotide cyclase"/>
    <property type="match status" value="1"/>
</dbReference>
<dbReference type="InterPro" id="IPR050697">
    <property type="entry name" value="Adenylyl/Guanylyl_Cyclase_3/4"/>
</dbReference>
<dbReference type="PANTHER" id="PTHR43081:SF11">
    <property type="entry name" value="BLR2264 PROTEIN"/>
    <property type="match status" value="1"/>
</dbReference>
<reference evidence="2" key="1">
    <citation type="journal article" date="2021" name="Front. Microbiol.">
        <title>Comprehensive Comparative Genomics and Phenotyping of Methylobacterium Species.</title>
        <authorList>
            <person name="Alessa O."/>
            <person name="Ogura Y."/>
            <person name="Fujitani Y."/>
            <person name="Takami H."/>
            <person name="Hayashi T."/>
            <person name="Sahin N."/>
            <person name="Tani A."/>
        </authorList>
    </citation>
    <scope>NUCLEOTIDE SEQUENCE</scope>
    <source>
        <strain evidence="2">DSM 14458</strain>
    </source>
</reference>
<evidence type="ECO:0000313" key="3">
    <source>
        <dbReference type="Proteomes" id="UP001055093"/>
    </source>
</evidence>
<dbReference type="Proteomes" id="UP001055093">
    <property type="component" value="Unassembled WGS sequence"/>
</dbReference>
<accession>A0ABQ4UWX2</accession>
<dbReference type="Pfam" id="PF00211">
    <property type="entry name" value="Guanylate_cyc"/>
    <property type="match status" value="1"/>
</dbReference>
<name>A0ABQ4UWX2_9HYPH</name>
<proteinExistence type="predicted"/>
<dbReference type="InterPro" id="IPR001054">
    <property type="entry name" value="A/G_cyclase"/>
</dbReference>
<dbReference type="SUPFAM" id="SSF55781">
    <property type="entry name" value="GAF domain-like"/>
    <property type="match status" value="1"/>
</dbReference>
<dbReference type="CDD" id="cd07302">
    <property type="entry name" value="CHD"/>
    <property type="match status" value="1"/>
</dbReference>
<evidence type="ECO:0000313" key="2">
    <source>
        <dbReference type="EMBL" id="GJE76811.1"/>
    </source>
</evidence>
<dbReference type="EMBL" id="BPRE01000010">
    <property type="protein sequence ID" value="GJE76811.1"/>
    <property type="molecule type" value="Genomic_DNA"/>
</dbReference>
<dbReference type="PROSITE" id="PS50125">
    <property type="entry name" value="GUANYLATE_CYCLASE_2"/>
    <property type="match status" value="1"/>
</dbReference>
<reference evidence="2" key="2">
    <citation type="submission" date="2021-08" db="EMBL/GenBank/DDBJ databases">
        <authorList>
            <person name="Tani A."/>
            <person name="Ola A."/>
            <person name="Ogura Y."/>
            <person name="Katsura K."/>
            <person name="Hayashi T."/>
        </authorList>
    </citation>
    <scope>NUCLEOTIDE SEQUENCE</scope>
    <source>
        <strain evidence="2">DSM 14458</strain>
    </source>
</reference>
<keyword evidence="3" id="KW-1185">Reference proteome</keyword>
<sequence length="456" mass="49807">MTAALAPKSRCNLNHDLHHELGKPCFDRRSDHFRRMLDEDAPRPAPTALADGSEAEDVPFGALQSCVGIRDWLLGEGARLPKADDLLSGLAQRLDEIGVPIDRATTAIDTLHSEYSGVGRRWTREEGSSVRLFPHGEASERAYRESPFYTVHQSGEWLVLDLARTPDTAYAVIPELKAAGYTHYIVAPLIFTNGTRNGITFATRAASGFRDEDIAILRFVMPTLAAVMEMRLLNKQLDTVLRIYVGDEPHRAILSGDIRRGQVRRIRSAILFADMRDYTRLSADLTPEGAVDLLNAFFDCLVPPIEREGGEVLKYLGDGLLAIFRESGDDMGSAAKGALTAAQSALAALTEANAVGRFSGKVVDAGIALHHGEAAYGNVGSGTRLDFTVIGRDVNLASRLARLNRVLQEPLLMSKPFVDFLWGDPEPLGSHPLDGFPEPMAVFRPERKSKPLAKAG</sequence>
<protein>
    <recommendedName>
        <fullName evidence="1">Guanylate cyclase domain-containing protein</fullName>
    </recommendedName>
</protein>
<feature type="domain" description="Guanylate cyclase" evidence="1">
    <location>
        <begin position="269"/>
        <end position="401"/>
    </location>
</feature>
<dbReference type="PANTHER" id="PTHR43081">
    <property type="entry name" value="ADENYLATE CYCLASE, TERMINAL-DIFFERENTIATION SPECIFIC-RELATED"/>
    <property type="match status" value="1"/>
</dbReference>
<dbReference type="InterPro" id="IPR029787">
    <property type="entry name" value="Nucleotide_cyclase"/>
</dbReference>
<comment type="caution">
    <text evidence="2">The sequence shown here is derived from an EMBL/GenBank/DDBJ whole genome shotgun (WGS) entry which is preliminary data.</text>
</comment>
<gene>
    <name evidence="2" type="ORF">BGCPKDLD_3410</name>
</gene>
<organism evidence="2 3">
    <name type="scientific">Methylorubrum suomiense</name>
    <dbReference type="NCBI Taxonomy" id="144191"/>
    <lineage>
        <taxon>Bacteria</taxon>
        <taxon>Pseudomonadati</taxon>
        <taxon>Pseudomonadota</taxon>
        <taxon>Alphaproteobacteria</taxon>
        <taxon>Hyphomicrobiales</taxon>
        <taxon>Methylobacteriaceae</taxon>
        <taxon>Methylorubrum</taxon>
    </lineage>
</organism>
<evidence type="ECO:0000259" key="1">
    <source>
        <dbReference type="PROSITE" id="PS50125"/>
    </source>
</evidence>